<protein>
    <recommendedName>
        <fullName evidence="5">2-succinylbenzoate--CoA ligase</fullName>
        <ecNumber evidence="5">6.2.1.26</ecNumber>
    </recommendedName>
    <alternativeName>
        <fullName evidence="5">o-succinylbenzoyl-CoA synthetase</fullName>
        <shortName evidence="5">OSB-CoA synthetase</shortName>
    </alternativeName>
</protein>
<dbReference type="Pfam" id="PF00501">
    <property type="entry name" value="AMP-binding"/>
    <property type="match status" value="1"/>
</dbReference>
<evidence type="ECO:0000313" key="8">
    <source>
        <dbReference type="EMBL" id="MFC4387186.1"/>
    </source>
</evidence>
<dbReference type="InterPro" id="IPR020845">
    <property type="entry name" value="AMP-binding_CS"/>
</dbReference>
<evidence type="ECO:0000313" key="9">
    <source>
        <dbReference type="Proteomes" id="UP001595880"/>
    </source>
</evidence>
<comment type="catalytic activity">
    <reaction evidence="5">
        <text>2-succinylbenzoate + ATP + CoA = 2-succinylbenzoyl-CoA + AMP + diphosphate</text>
        <dbReference type="Rhea" id="RHEA:17009"/>
        <dbReference type="ChEBI" id="CHEBI:18325"/>
        <dbReference type="ChEBI" id="CHEBI:30616"/>
        <dbReference type="ChEBI" id="CHEBI:33019"/>
        <dbReference type="ChEBI" id="CHEBI:57287"/>
        <dbReference type="ChEBI" id="CHEBI:57364"/>
        <dbReference type="ChEBI" id="CHEBI:456215"/>
        <dbReference type="EC" id="6.2.1.26"/>
    </reaction>
</comment>
<keyword evidence="9" id="KW-1185">Reference proteome</keyword>
<evidence type="ECO:0000256" key="5">
    <source>
        <dbReference type="HAMAP-Rule" id="MF_00731"/>
    </source>
</evidence>
<evidence type="ECO:0000256" key="2">
    <source>
        <dbReference type="ARBA" id="ARBA00022598"/>
    </source>
</evidence>
<comment type="function">
    <text evidence="5">Converts 2-succinylbenzoate (OSB) to 2-succinylbenzoyl-CoA (OSB-CoA).</text>
</comment>
<dbReference type="InterPro" id="IPR000873">
    <property type="entry name" value="AMP-dep_synth/lig_dom"/>
</dbReference>
<comment type="similarity">
    <text evidence="5">Belongs to the ATP-dependent AMP-binding enzyme family. MenE subfamily.</text>
</comment>
<dbReference type="InterPro" id="IPR025110">
    <property type="entry name" value="AMP-bd_C"/>
</dbReference>
<dbReference type="RefSeq" id="WP_390196650.1">
    <property type="nucleotide sequence ID" value="NZ_JBHSDV010000001.1"/>
</dbReference>
<comment type="caution">
    <text evidence="8">The sequence shown here is derived from an EMBL/GenBank/DDBJ whole genome shotgun (WGS) entry which is preliminary data.</text>
</comment>
<dbReference type="EC" id="6.2.1.26" evidence="5"/>
<gene>
    <name evidence="5" type="primary">menE</name>
    <name evidence="8" type="ORF">ACFOZ1_05115</name>
</gene>
<dbReference type="NCBIfam" id="TIGR01923">
    <property type="entry name" value="menE"/>
    <property type="match status" value="1"/>
</dbReference>
<keyword evidence="1 5" id="KW-0474">Menaquinone biosynthesis</keyword>
<dbReference type="InterPro" id="IPR045851">
    <property type="entry name" value="AMP-bd_C_sf"/>
</dbReference>
<dbReference type="PANTHER" id="PTHR43201">
    <property type="entry name" value="ACYL-COA SYNTHETASE"/>
    <property type="match status" value="1"/>
</dbReference>
<evidence type="ECO:0000256" key="4">
    <source>
        <dbReference type="ARBA" id="ARBA00022840"/>
    </source>
</evidence>
<keyword evidence="3 5" id="KW-0547">Nucleotide-binding</keyword>
<dbReference type="PROSITE" id="PS00455">
    <property type="entry name" value="AMP_BINDING"/>
    <property type="match status" value="1"/>
</dbReference>
<proteinExistence type="inferred from homology"/>
<dbReference type="HAMAP" id="MF_00731">
    <property type="entry name" value="MenE"/>
    <property type="match status" value="1"/>
</dbReference>
<comment type="pathway">
    <text evidence="5">Quinol/quinone metabolism; 1,4-dihydroxy-2-naphthoate biosynthesis; 1,4-dihydroxy-2-naphthoate from chorismate: step 5/7.</text>
</comment>
<name>A0ABV8VRX7_9BACI</name>
<comment type="pathway">
    <text evidence="5">Quinol/quinone metabolism; menaquinone biosynthesis.</text>
</comment>
<dbReference type="InterPro" id="IPR010192">
    <property type="entry name" value="MenE"/>
</dbReference>
<evidence type="ECO:0000259" key="7">
    <source>
        <dbReference type="Pfam" id="PF13193"/>
    </source>
</evidence>
<dbReference type="Proteomes" id="UP001595880">
    <property type="component" value="Unassembled WGS sequence"/>
</dbReference>
<dbReference type="Gene3D" id="3.30.300.30">
    <property type="match status" value="1"/>
</dbReference>
<dbReference type="NCBIfam" id="NF002966">
    <property type="entry name" value="PRK03640.1"/>
    <property type="match status" value="1"/>
</dbReference>
<dbReference type="Gene3D" id="3.40.50.12780">
    <property type="entry name" value="N-terminal domain of ligase-like"/>
    <property type="match status" value="1"/>
</dbReference>
<feature type="domain" description="AMP-dependent synthetase/ligase" evidence="6">
    <location>
        <begin position="7"/>
        <end position="342"/>
    </location>
</feature>
<evidence type="ECO:0000256" key="3">
    <source>
        <dbReference type="ARBA" id="ARBA00022741"/>
    </source>
</evidence>
<keyword evidence="2 5" id="KW-0436">Ligase</keyword>
<dbReference type="GO" id="GO:0008756">
    <property type="term" value="F:o-succinylbenzoate-CoA ligase activity"/>
    <property type="evidence" value="ECO:0007669"/>
    <property type="project" value="UniProtKB-EC"/>
</dbReference>
<accession>A0ABV8VRX7</accession>
<dbReference type="Pfam" id="PF13193">
    <property type="entry name" value="AMP-binding_C"/>
    <property type="match status" value="1"/>
</dbReference>
<reference evidence="9" key="1">
    <citation type="journal article" date="2019" name="Int. J. Syst. Evol. Microbiol.">
        <title>The Global Catalogue of Microorganisms (GCM) 10K type strain sequencing project: providing services to taxonomists for standard genome sequencing and annotation.</title>
        <authorList>
            <consortium name="The Broad Institute Genomics Platform"/>
            <consortium name="The Broad Institute Genome Sequencing Center for Infectious Disease"/>
            <person name="Wu L."/>
            <person name="Ma J."/>
        </authorList>
    </citation>
    <scope>NUCLEOTIDE SEQUENCE [LARGE SCALE GENOMIC DNA]</scope>
    <source>
        <strain evidence="9">KACC 14058</strain>
    </source>
</reference>
<dbReference type="SUPFAM" id="SSF56801">
    <property type="entry name" value="Acetyl-CoA synthetase-like"/>
    <property type="match status" value="1"/>
</dbReference>
<evidence type="ECO:0000259" key="6">
    <source>
        <dbReference type="Pfam" id="PF00501"/>
    </source>
</evidence>
<organism evidence="8 9">
    <name type="scientific">Gracilibacillus marinus</name>
    <dbReference type="NCBI Taxonomy" id="630535"/>
    <lineage>
        <taxon>Bacteria</taxon>
        <taxon>Bacillati</taxon>
        <taxon>Bacillota</taxon>
        <taxon>Bacilli</taxon>
        <taxon>Bacillales</taxon>
        <taxon>Bacillaceae</taxon>
        <taxon>Gracilibacillus</taxon>
    </lineage>
</organism>
<dbReference type="EMBL" id="JBHSDV010000001">
    <property type="protein sequence ID" value="MFC4387186.1"/>
    <property type="molecule type" value="Genomic_DNA"/>
</dbReference>
<sequence length="476" mass="52718">MEHWLTKRASLSPNAIAVETIDNGTWTFADLYDASIVFAKKLYTTSKTNKHIGILSTNSIEMIVAFFACTYLHKPVVFLNARLTQEELAIQCASADIDSVLYSDTCEALTLTLPVPCYAFSTIKQLKETNIRLDETIALDDICSMMFTSGTTGKAKAVMHTYDNHWASAIASALNLGISSTDKWLVCLPIFHIGGLSTVIKSMIYGMPILLVEKFDETIVHQAIMERNVSIVSVVAVTCSRLLNKITNETYPSTFRCMLLGGGPAPKALLDKAANYHVPIIQTYGMTETSSQIVTLNHADAIRKLGSAGKALFSAEVRVNAQRPKEVGEILVKGPMVSKGYYKQPEATERAQMDGWFRTGDLGYIDEEGFLYVVDRRSDLIISGGENIYPAEIENILLAIPGVEEAGVVGVDDAQWGKVPVAFIVTSTHVKEEELLQFCHQRLAKFKIPKHIFFTDTLPRNATNKLQRHKLMERLP</sequence>
<evidence type="ECO:0000256" key="1">
    <source>
        <dbReference type="ARBA" id="ARBA00022428"/>
    </source>
</evidence>
<dbReference type="InterPro" id="IPR042099">
    <property type="entry name" value="ANL_N_sf"/>
</dbReference>
<feature type="domain" description="AMP-binding enzyme C-terminal" evidence="7">
    <location>
        <begin position="392"/>
        <end position="465"/>
    </location>
</feature>
<keyword evidence="4 5" id="KW-0067">ATP-binding</keyword>
<dbReference type="PANTHER" id="PTHR43201:SF5">
    <property type="entry name" value="MEDIUM-CHAIN ACYL-COA LIGASE ACSF2, MITOCHONDRIAL"/>
    <property type="match status" value="1"/>
</dbReference>